<evidence type="ECO:0000313" key="2">
    <source>
        <dbReference type="Proteomes" id="UP000887569"/>
    </source>
</evidence>
<evidence type="ECO:0000256" key="1">
    <source>
        <dbReference type="SAM" id="Phobius"/>
    </source>
</evidence>
<dbReference type="WBParaSite" id="PgR002_g225_t01">
    <property type="protein sequence ID" value="PgR002_g225_t01"/>
    <property type="gene ID" value="PgR002_g225"/>
</dbReference>
<dbReference type="Proteomes" id="UP000887569">
    <property type="component" value="Unplaced"/>
</dbReference>
<feature type="transmembrane region" description="Helical" evidence="1">
    <location>
        <begin position="75"/>
        <end position="94"/>
    </location>
</feature>
<feature type="transmembrane region" description="Helical" evidence="1">
    <location>
        <begin position="216"/>
        <end position="235"/>
    </location>
</feature>
<protein>
    <submittedName>
        <fullName evidence="3">Post-GPI attachment to proteins factor 3</fullName>
    </submittedName>
</protein>
<feature type="transmembrane region" description="Helical" evidence="1">
    <location>
        <begin position="247"/>
        <end position="270"/>
    </location>
</feature>
<feature type="transmembrane region" description="Helical" evidence="1">
    <location>
        <begin position="115"/>
        <end position="136"/>
    </location>
</feature>
<keyword evidence="1" id="KW-0812">Transmembrane</keyword>
<proteinExistence type="predicted"/>
<organism evidence="2 3">
    <name type="scientific">Parascaris univalens</name>
    <name type="common">Nematode worm</name>
    <dbReference type="NCBI Taxonomy" id="6257"/>
    <lineage>
        <taxon>Eukaryota</taxon>
        <taxon>Metazoa</taxon>
        <taxon>Ecdysozoa</taxon>
        <taxon>Nematoda</taxon>
        <taxon>Chromadorea</taxon>
        <taxon>Rhabditida</taxon>
        <taxon>Spirurina</taxon>
        <taxon>Ascaridomorpha</taxon>
        <taxon>Ascaridoidea</taxon>
        <taxon>Ascarididae</taxon>
        <taxon>Parascaris</taxon>
    </lineage>
</organism>
<keyword evidence="1" id="KW-1133">Transmembrane helix</keyword>
<dbReference type="AlphaFoldDB" id="A0A915A7N9"/>
<keyword evidence="1" id="KW-0472">Membrane</keyword>
<sequence length="282" mass="32125">MSLFRMQLQRMLVTVDATVCLILGTTLFLAPGPSADLIFNRETDGIHWHLLRCVGGQLLGGAFVLRRLGYSSPELASSCYLIRFLGAALTLILLCHCSSMTPDLIPIEYVKIGKWWCFMSLGVHFVIQSVCGWPLGKWFNVATPYANFLYQFDSLASIAIGSAWIAFPKWLLHRQVKVVLDESHELCGRLMGAYFITGYLVSSHALHWKEDYHRAIAVDTRAVICILVLMAQMWSQYAYEEDWSGGHWVGISLFSLWTIICLIYRCYLALKCRQSYRSMKMK</sequence>
<accession>A0A915A7N9</accession>
<feature type="transmembrane region" description="Helical" evidence="1">
    <location>
        <begin position="148"/>
        <end position="167"/>
    </location>
</feature>
<name>A0A915A7N9_PARUN</name>
<evidence type="ECO:0000313" key="3">
    <source>
        <dbReference type="WBParaSite" id="PgR002_g225_t01"/>
    </source>
</evidence>
<reference evidence="3" key="1">
    <citation type="submission" date="2022-11" db="UniProtKB">
        <authorList>
            <consortium name="WormBaseParasite"/>
        </authorList>
    </citation>
    <scope>IDENTIFICATION</scope>
</reference>
<feature type="transmembrane region" description="Helical" evidence="1">
    <location>
        <begin position="12"/>
        <end position="30"/>
    </location>
</feature>
<keyword evidence="2" id="KW-1185">Reference proteome</keyword>